<dbReference type="Proteomes" id="UP001239111">
    <property type="component" value="Chromosome 3"/>
</dbReference>
<proteinExistence type="predicted"/>
<keyword evidence="2" id="KW-1185">Reference proteome</keyword>
<dbReference type="EMBL" id="CM056743">
    <property type="protein sequence ID" value="KAJ8670751.1"/>
    <property type="molecule type" value="Genomic_DNA"/>
</dbReference>
<evidence type="ECO:0000313" key="2">
    <source>
        <dbReference type="Proteomes" id="UP001239111"/>
    </source>
</evidence>
<name>A0ACC2NJE8_9HYME</name>
<sequence>MYVKEEDEQQISENLQIHYDNTNYWVCFTTDSTNCYKCQQSGHVARFCPNAVEFNGLNFPALISDASSQHPVPNISITSEHTAPVNQPNVTTQKRPLESLSEESTAGTSNIDVYLQDMPPLIAPLEPERSTDTDREQVGRPAAKNMTDDSHGLASSAHPNAIGENFHNFLEKSKGVPRNELAPLLSEHFLDEDSVIEMIDEAYETASDRKLKGRLIRLKEKLSNSNSVCTSGSDGGSLKTTADDLDTWTSA</sequence>
<protein>
    <submittedName>
        <fullName evidence="1">Uncharacterized protein</fullName>
    </submittedName>
</protein>
<comment type="caution">
    <text evidence="1">The sequence shown here is derived from an EMBL/GenBank/DDBJ whole genome shotgun (WGS) entry which is preliminary data.</text>
</comment>
<organism evidence="1 2">
    <name type="scientific">Eretmocerus hayati</name>
    <dbReference type="NCBI Taxonomy" id="131215"/>
    <lineage>
        <taxon>Eukaryota</taxon>
        <taxon>Metazoa</taxon>
        <taxon>Ecdysozoa</taxon>
        <taxon>Arthropoda</taxon>
        <taxon>Hexapoda</taxon>
        <taxon>Insecta</taxon>
        <taxon>Pterygota</taxon>
        <taxon>Neoptera</taxon>
        <taxon>Endopterygota</taxon>
        <taxon>Hymenoptera</taxon>
        <taxon>Apocrita</taxon>
        <taxon>Proctotrupomorpha</taxon>
        <taxon>Chalcidoidea</taxon>
        <taxon>Aphelinidae</taxon>
        <taxon>Aphelininae</taxon>
        <taxon>Eretmocerus</taxon>
    </lineage>
</organism>
<accession>A0ACC2NJE8</accession>
<gene>
    <name evidence="1" type="ORF">QAD02_002010</name>
</gene>
<evidence type="ECO:0000313" key="1">
    <source>
        <dbReference type="EMBL" id="KAJ8670751.1"/>
    </source>
</evidence>
<reference evidence="1" key="1">
    <citation type="submission" date="2023-04" db="EMBL/GenBank/DDBJ databases">
        <title>A chromosome-level genome assembly of the parasitoid wasp Eretmocerus hayati.</title>
        <authorList>
            <person name="Zhong Y."/>
            <person name="Liu S."/>
            <person name="Liu Y."/>
        </authorList>
    </citation>
    <scope>NUCLEOTIDE SEQUENCE</scope>
    <source>
        <strain evidence="1">ZJU_SS_LIU_2023</strain>
    </source>
</reference>